<dbReference type="CDD" id="cd07813">
    <property type="entry name" value="COQ10p_like"/>
    <property type="match status" value="1"/>
</dbReference>
<dbReference type="Gene3D" id="3.30.530.20">
    <property type="match status" value="1"/>
</dbReference>
<dbReference type="GO" id="GO:0048039">
    <property type="term" value="F:ubiquinone binding"/>
    <property type="evidence" value="ECO:0007669"/>
    <property type="project" value="InterPro"/>
</dbReference>
<dbReference type="PANTHER" id="PTHR12901:SF10">
    <property type="entry name" value="COENZYME Q-BINDING PROTEIN COQ10, MITOCHONDRIAL"/>
    <property type="match status" value="1"/>
</dbReference>
<gene>
    <name evidence="3" type="ORF">PG1C_04690</name>
</gene>
<dbReference type="Pfam" id="PF03364">
    <property type="entry name" value="Polyketide_cyc"/>
    <property type="match status" value="1"/>
</dbReference>
<protein>
    <submittedName>
        <fullName evidence="3">Cyclase</fullName>
    </submittedName>
</protein>
<dbReference type="EMBL" id="CP010554">
    <property type="protein sequence ID" value="AJP47950.1"/>
    <property type="molecule type" value="Genomic_DNA"/>
</dbReference>
<dbReference type="HOGENOM" id="CLU_079653_3_1_4"/>
<dbReference type="InterPro" id="IPR005031">
    <property type="entry name" value="COQ10_START"/>
</dbReference>
<dbReference type="SUPFAM" id="SSF55961">
    <property type="entry name" value="Bet v1-like"/>
    <property type="match status" value="1"/>
</dbReference>
<dbReference type="InterPro" id="IPR044996">
    <property type="entry name" value="COQ10-like"/>
</dbReference>
<organism evidence="3 4">
    <name type="scientific">Rugosibacter aromaticivorans</name>
    <dbReference type="NCBI Taxonomy" id="1565605"/>
    <lineage>
        <taxon>Bacteria</taxon>
        <taxon>Pseudomonadati</taxon>
        <taxon>Pseudomonadota</taxon>
        <taxon>Betaproteobacteria</taxon>
        <taxon>Nitrosomonadales</taxon>
        <taxon>Sterolibacteriaceae</taxon>
        <taxon>Rugosibacter</taxon>
    </lineage>
</organism>
<sequence>MALVKKSVLIERTPAQMFELVDRVEDYPQFLPWCGGADMLVRTATRTAATLHINYHGIKSHFSTDNTKEAPHLMCITLTDGPLKHMDGQWRFLPLGETACKIEFQLHYEFSNRLLEKVLGPVFSHITETFVESFVKRAQKIYG</sequence>
<dbReference type="Proteomes" id="UP000061603">
    <property type="component" value="Chromosome"/>
</dbReference>
<evidence type="ECO:0000259" key="2">
    <source>
        <dbReference type="Pfam" id="PF03364"/>
    </source>
</evidence>
<evidence type="ECO:0000313" key="4">
    <source>
        <dbReference type="Proteomes" id="UP000061603"/>
    </source>
</evidence>
<dbReference type="PANTHER" id="PTHR12901">
    <property type="entry name" value="SPERM PROTEIN HOMOLOG"/>
    <property type="match status" value="1"/>
</dbReference>
<reference evidence="3 4" key="1">
    <citation type="journal article" date="2015" name="Genome Announc.">
        <title>Complete Genome Sequence of a Novel Bacterium within the Family Rhodocyclaceae That Degrades Polycyclic Aromatic Hydrocarbons.</title>
        <authorList>
            <person name="Singleton D.R."/>
            <person name="Dickey A.N."/>
            <person name="Scholl E.H."/>
            <person name="Wright F.A."/>
            <person name="Aitken M.D."/>
        </authorList>
    </citation>
    <scope>NUCLEOTIDE SEQUENCE [LARGE SCALE GENOMIC DNA]</scope>
    <source>
        <strain evidence="4">PG1-Ca6</strain>
    </source>
</reference>
<feature type="domain" description="Coenzyme Q-binding protein COQ10 START" evidence="2">
    <location>
        <begin position="10"/>
        <end position="134"/>
    </location>
</feature>
<evidence type="ECO:0000313" key="3">
    <source>
        <dbReference type="EMBL" id="AJP47950.1"/>
    </source>
</evidence>
<dbReference type="AlphaFoldDB" id="A0A0C5J7L2"/>
<dbReference type="RefSeq" id="WP_202636264.1">
    <property type="nucleotide sequence ID" value="NZ_CP010554.1"/>
</dbReference>
<proteinExistence type="inferred from homology"/>
<name>A0A0C5J7L2_9PROT</name>
<dbReference type="InterPro" id="IPR023393">
    <property type="entry name" value="START-like_dom_sf"/>
</dbReference>
<comment type="similarity">
    <text evidence="1">Belongs to the ribosome association toxin RatA family.</text>
</comment>
<dbReference type="GO" id="GO:0045333">
    <property type="term" value="P:cellular respiration"/>
    <property type="evidence" value="ECO:0007669"/>
    <property type="project" value="InterPro"/>
</dbReference>
<accession>A0A0C5J7L2</accession>
<evidence type="ECO:0000256" key="1">
    <source>
        <dbReference type="ARBA" id="ARBA00008918"/>
    </source>
</evidence>
<dbReference type="PATRIC" id="fig|1565605.3.peg.986"/>
<dbReference type="KEGG" id="rbu:PG1C_04690"/>
<keyword evidence="4" id="KW-1185">Reference proteome</keyword>
<dbReference type="STRING" id="1565605.PG1C_04690"/>